<feature type="compositionally biased region" description="Polar residues" evidence="1">
    <location>
        <begin position="468"/>
        <end position="479"/>
    </location>
</feature>
<feature type="compositionally biased region" description="Acidic residues" evidence="1">
    <location>
        <begin position="124"/>
        <end position="144"/>
    </location>
</feature>
<feature type="compositionally biased region" description="Polar residues" evidence="1">
    <location>
        <begin position="503"/>
        <end position="521"/>
    </location>
</feature>
<proteinExistence type="predicted"/>
<dbReference type="EMBL" id="SRMA01027344">
    <property type="protein sequence ID" value="TRY54486.1"/>
    <property type="molecule type" value="Genomic_DNA"/>
</dbReference>
<feature type="region of interest" description="Disordered" evidence="1">
    <location>
        <begin position="1"/>
        <end position="26"/>
    </location>
</feature>
<comment type="caution">
    <text evidence="2">The sequence shown here is derived from an EMBL/GenBank/DDBJ whole genome shotgun (WGS) entry which is preliminary data.</text>
</comment>
<evidence type="ECO:0000313" key="2">
    <source>
        <dbReference type="EMBL" id="TRY54486.1"/>
    </source>
</evidence>
<sequence length="541" mass="60696">MEPQSLVLHEAEEPHCSYPAVAGQKENEERQKMKTFWKLPLFLKRVKRYSLPNEAEEQEPVPLEPPSTQQEFNQDKARRLVEDAGEEDASTELQESFFSWRAFSSYMEHLQYVGDLIFGLEEEEPQPVAGIEEEDQQPIEENEEGSQLPVAVVEEEQQHFIEVEEEEQQPVAEIEEEEQQPVAEVEEEEQQPIAEVEDDEQKPVAEIENEEQQPVAEGEEEQNQPATEAEEKREEEHKEEAEEIHVVEAASSHGSTTPDEVLPSNKRYLRLHTFMKRAKKHLAPNRRGDIQVKEVAQSSTLVVSVLGEESPETALISESPADPETPLPNTEEQVPQISRGAPSTAVEEQEEVAPRRKRFLRLRSFFKGGKKHLGVNLRGSEEVTAVACSSTEVVSDLGEESPETGPNSVAPADPETLCPNTEKQVPQTGNGGPSEAVEEHEEIAPFFKRVKSCLGVNLQESEEVSPYERSSTEVSTSVMAVSGSVSEVPEPVSEVPLDPETPCLNTEEQFPQTSDGETSNACEEDEKKKNEEGWILRQFWG</sequence>
<feature type="region of interest" description="Disordered" evidence="1">
    <location>
        <begin position="124"/>
        <end position="264"/>
    </location>
</feature>
<protein>
    <submittedName>
        <fullName evidence="2">Uncharacterized protein</fullName>
    </submittedName>
</protein>
<feature type="compositionally biased region" description="Polar residues" evidence="1">
    <location>
        <begin position="327"/>
        <end position="336"/>
    </location>
</feature>
<feature type="region of interest" description="Disordered" evidence="1">
    <location>
        <begin position="460"/>
        <end position="529"/>
    </location>
</feature>
<name>A0A553MMT1_9TELE</name>
<evidence type="ECO:0000313" key="3">
    <source>
        <dbReference type="Proteomes" id="UP000316079"/>
    </source>
</evidence>
<feature type="compositionally biased region" description="Acidic residues" evidence="1">
    <location>
        <begin position="207"/>
        <end position="222"/>
    </location>
</feature>
<reference evidence="2 3" key="1">
    <citation type="journal article" date="2019" name="Sci. Data">
        <title>Hybrid genome assembly and annotation of Danionella translucida.</title>
        <authorList>
            <person name="Kadobianskyi M."/>
            <person name="Schulze L."/>
            <person name="Schuelke M."/>
            <person name="Judkewitz B."/>
        </authorList>
    </citation>
    <scope>NUCLEOTIDE SEQUENCE [LARGE SCALE GENOMIC DNA]</scope>
    <source>
        <strain evidence="2 3">Bolton</strain>
    </source>
</reference>
<accession>A0A553MMT1</accession>
<gene>
    <name evidence="2" type="ORF">DNTS_009202</name>
</gene>
<feature type="compositionally biased region" description="Acidic residues" evidence="1">
    <location>
        <begin position="163"/>
        <end position="200"/>
    </location>
</feature>
<dbReference type="AlphaFoldDB" id="A0A553MMT1"/>
<feature type="region of interest" description="Disordered" evidence="1">
    <location>
        <begin position="394"/>
        <end position="439"/>
    </location>
</feature>
<keyword evidence="3" id="KW-1185">Reference proteome</keyword>
<dbReference type="Proteomes" id="UP000316079">
    <property type="component" value="Unassembled WGS sequence"/>
</dbReference>
<feature type="region of interest" description="Disordered" evidence="1">
    <location>
        <begin position="311"/>
        <end position="354"/>
    </location>
</feature>
<feature type="compositionally biased region" description="Basic and acidic residues" evidence="1">
    <location>
        <begin position="229"/>
        <end position="246"/>
    </location>
</feature>
<organism evidence="2 3">
    <name type="scientific">Danionella cerebrum</name>
    <dbReference type="NCBI Taxonomy" id="2873325"/>
    <lineage>
        <taxon>Eukaryota</taxon>
        <taxon>Metazoa</taxon>
        <taxon>Chordata</taxon>
        <taxon>Craniata</taxon>
        <taxon>Vertebrata</taxon>
        <taxon>Euteleostomi</taxon>
        <taxon>Actinopterygii</taxon>
        <taxon>Neopterygii</taxon>
        <taxon>Teleostei</taxon>
        <taxon>Ostariophysi</taxon>
        <taxon>Cypriniformes</taxon>
        <taxon>Danionidae</taxon>
        <taxon>Danioninae</taxon>
        <taxon>Danionella</taxon>
    </lineage>
</organism>
<feature type="region of interest" description="Disordered" evidence="1">
    <location>
        <begin position="53"/>
        <end position="76"/>
    </location>
</feature>
<feature type="compositionally biased region" description="Polar residues" evidence="1">
    <location>
        <begin position="418"/>
        <end position="428"/>
    </location>
</feature>
<evidence type="ECO:0000256" key="1">
    <source>
        <dbReference type="SAM" id="MobiDB-lite"/>
    </source>
</evidence>
<feature type="compositionally biased region" description="Low complexity" evidence="1">
    <location>
        <begin position="481"/>
        <end position="500"/>
    </location>
</feature>